<dbReference type="AlphaFoldDB" id="A0AA87ZF89"/>
<dbReference type="Proteomes" id="UP001187192">
    <property type="component" value="Unassembled WGS sequence"/>
</dbReference>
<name>A0AA87ZF89_FICCA</name>
<feature type="region of interest" description="Disordered" evidence="1">
    <location>
        <begin position="1"/>
        <end position="151"/>
    </location>
</feature>
<evidence type="ECO:0000256" key="1">
    <source>
        <dbReference type="SAM" id="MobiDB-lite"/>
    </source>
</evidence>
<evidence type="ECO:0000313" key="3">
    <source>
        <dbReference type="Proteomes" id="UP001187192"/>
    </source>
</evidence>
<proteinExistence type="predicted"/>
<gene>
    <name evidence="2" type="ORF">TIFTF001_000187</name>
</gene>
<organism evidence="2 3">
    <name type="scientific">Ficus carica</name>
    <name type="common">Common fig</name>
    <dbReference type="NCBI Taxonomy" id="3494"/>
    <lineage>
        <taxon>Eukaryota</taxon>
        <taxon>Viridiplantae</taxon>
        <taxon>Streptophyta</taxon>
        <taxon>Embryophyta</taxon>
        <taxon>Tracheophyta</taxon>
        <taxon>Spermatophyta</taxon>
        <taxon>Magnoliopsida</taxon>
        <taxon>eudicotyledons</taxon>
        <taxon>Gunneridae</taxon>
        <taxon>Pentapetalae</taxon>
        <taxon>rosids</taxon>
        <taxon>fabids</taxon>
        <taxon>Rosales</taxon>
        <taxon>Moraceae</taxon>
        <taxon>Ficeae</taxon>
        <taxon>Ficus</taxon>
    </lineage>
</organism>
<sequence>MKTLFIGEGATTDKKLGGQNACRWHEGREGGRERGRKGRNALRWQGGRGWERGEEEREGKREGDGDTRGGGTDIAAEGGSQNSFLARGWGGAVRNPDLDGAGGEEVREGGREMAGQNSDRARARGIVLEGEGERGGRRERGREGDGLRLRL</sequence>
<protein>
    <submittedName>
        <fullName evidence="2">Uncharacterized protein</fullName>
    </submittedName>
</protein>
<feature type="compositionally biased region" description="Basic and acidic residues" evidence="1">
    <location>
        <begin position="131"/>
        <end position="151"/>
    </location>
</feature>
<feature type="compositionally biased region" description="Basic and acidic residues" evidence="1">
    <location>
        <begin position="23"/>
        <end position="33"/>
    </location>
</feature>
<evidence type="ECO:0000313" key="2">
    <source>
        <dbReference type="EMBL" id="GMN23616.1"/>
    </source>
</evidence>
<reference evidence="2" key="1">
    <citation type="submission" date="2023-07" db="EMBL/GenBank/DDBJ databases">
        <title>draft genome sequence of fig (Ficus carica).</title>
        <authorList>
            <person name="Takahashi T."/>
            <person name="Nishimura K."/>
        </authorList>
    </citation>
    <scope>NUCLEOTIDE SEQUENCE</scope>
</reference>
<comment type="caution">
    <text evidence="2">The sequence shown here is derived from an EMBL/GenBank/DDBJ whole genome shotgun (WGS) entry which is preliminary data.</text>
</comment>
<keyword evidence="3" id="KW-1185">Reference proteome</keyword>
<dbReference type="EMBL" id="BTGU01000001">
    <property type="protein sequence ID" value="GMN23616.1"/>
    <property type="molecule type" value="Genomic_DNA"/>
</dbReference>
<accession>A0AA87ZF89</accession>
<feature type="compositionally biased region" description="Basic and acidic residues" evidence="1">
    <location>
        <begin position="49"/>
        <end position="67"/>
    </location>
</feature>